<dbReference type="EC" id="4.2.1.10" evidence="5 8"/>
<comment type="pathway">
    <text evidence="2 8">Metabolic intermediate biosynthesis; chorismate biosynthesis; chorismate from D-erythrose 4-phosphate and phosphoenolpyruvate: step 3/7.</text>
</comment>
<dbReference type="NCBIfam" id="NF003805">
    <property type="entry name" value="PRK05395.1-2"/>
    <property type="match status" value="1"/>
</dbReference>
<dbReference type="SMR" id="A0A286SC23"/>
<evidence type="ECO:0000256" key="6">
    <source>
        <dbReference type="ARBA" id="ARBA00023141"/>
    </source>
</evidence>
<dbReference type="EMBL" id="KY593296">
    <property type="protein sequence ID" value="ASZ00169.1"/>
    <property type="molecule type" value="Genomic_DNA"/>
</dbReference>
<keyword evidence="8" id="KW-0028">Amino-acid biosynthesis</keyword>
<feature type="active site" description="Proton acceptor" evidence="8">
    <location>
        <position position="43"/>
    </location>
</feature>
<dbReference type="CDD" id="cd00466">
    <property type="entry name" value="DHQase_II"/>
    <property type="match status" value="1"/>
</dbReference>
<evidence type="ECO:0000256" key="5">
    <source>
        <dbReference type="ARBA" id="ARBA00012060"/>
    </source>
</evidence>
<dbReference type="GO" id="GO:0009423">
    <property type="term" value="P:chorismate biosynthetic process"/>
    <property type="evidence" value="ECO:0007669"/>
    <property type="project" value="UniProtKB-UniRule"/>
</dbReference>
<feature type="binding site" evidence="8">
    <location>
        <position position="107"/>
    </location>
    <ligand>
        <name>substrate</name>
    </ligand>
</feature>
<dbReference type="GO" id="GO:0003855">
    <property type="term" value="F:3-dehydroquinate dehydratase activity"/>
    <property type="evidence" value="ECO:0007669"/>
    <property type="project" value="UniProtKB-UniRule"/>
</dbReference>
<dbReference type="InterPro" id="IPR036441">
    <property type="entry name" value="DHquinase_II_sf"/>
</dbReference>
<gene>
    <name evidence="9" type="primary">stvJ</name>
    <name evidence="8" type="synonym">aroQ</name>
</gene>
<keyword evidence="7 8" id="KW-0456">Lyase</keyword>
<feature type="active site" description="Proton donor" evidence="8">
    <location>
        <position position="120"/>
    </location>
</feature>
<evidence type="ECO:0000256" key="7">
    <source>
        <dbReference type="ARBA" id="ARBA00023239"/>
    </source>
</evidence>
<dbReference type="InterPro" id="IPR001874">
    <property type="entry name" value="DHquinase_II"/>
</dbReference>
<organism evidence="9">
    <name type="scientific">Streptomyces spectabilis</name>
    <dbReference type="NCBI Taxonomy" id="68270"/>
    <lineage>
        <taxon>Bacteria</taxon>
        <taxon>Bacillati</taxon>
        <taxon>Actinomycetota</taxon>
        <taxon>Actinomycetes</taxon>
        <taxon>Kitasatosporales</taxon>
        <taxon>Streptomycetaceae</taxon>
        <taxon>Streptomyces</taxon>
    </lineage>
</organism>
<reference evidence="9" key="1">
    <citation type="journal article" date="2017" name="ACS Chem. Biol.">
        <title>Functional Analysis of Cytochrome P450s Involved in Streptovaricin Biosynthesis and Generation of Anti-MRSA Analogues.</title>
        <authorList>
            <person name="Liu Y."/>
            <person name="Chen X."/>
            <person name="Li Z."/>
            <person name="Xu W."/>
            <person name="Tao W."/>
            <person name="Wu J."/>
            <person name="Yang J."/>
            <person name="Deng Z."/>
            <person name="Sun Y."/>
        </authorList>
    </citation>
    <scope>NUCLEOTIDE SEQUENCE</scope>
    <source>
        <strain evidence="9">CCTCC M2017417</strain>
    </source>
</reference>
<evidence type="ECO:0000313" key="9">
    <source>
        <dbReference type="EMBL" id="ASZ00169.1"/>
    </source>
</evidence>
<keyword evidence="6 8" id="KW-0057">Aromatic amino acid biosynthesis</keyword>
<feature type="binding site" evidence="8">
    <location>
        <position position="131"/>
    </location>
    <ligand>
        <name>substrate</name>
    </ligand>
</feature>
<accession>A0A286SC23</accession>
<dbReference type="PANTHER" id="PTHR21272:SF3">
    <property type="entry name" value="CATABOLIC 3-DEHYDROQUINASE"/>
    <property type="match status" value="1"/>
</dbReference>
<dbReference type="PANTHER" id="PTHR21272">
    <property type="entry name" value="CATABOLIC 3-DEHYDROQUINASE"/>
    <property type="match status" value="1"/>
</dbReference>
<evidence type="ECO:0000256" key="4">
    <source>
        <dbReference type="ARBA" id="ARBA00011193"/>
    </source>
</evidence>
<dbReference type="Pfam" id="PF01220">
    <property type="entry name" value="DHquinase_II"/>
    <property type="match status" value="1"/>
</dbReference>
<feature type="binding site" evidence="8">
    <location>
        <begin position="121"/>
        <end position="122"/>
    </location>
    <ligand>
        <name>substrate</name>
    </ligand>
</feature>
<comment type="catalytic activity">
    <reaction evidence="1 8">
        <text>3-dehydroquinate = 3-dehydroshikimate + H2O</text>
        <dbReference type="Rhea" id="RHEA:21096"/>
        <dbReference type="ChEBI" id="CHEBI:15377"/>
        <dbReference type="ChEBI" id="CHEBI:16630"/>
        <dbReference type="ChEBI" id="CHEBI:32364"/>
        <dbReference type="EC" id="4.2.1.10"/>
    </reaction>
</comment>
<dbReference type="Gene3D" id="3.40.50.9100">
    <property type="entry name" value="Dehydroquinase, class II"/>
    <property type="match status" value="1"/>
</dbReference>
<dbReference type="UniPathway" id="UPA00053">
    <property type="reaction ID" value="UER00086"/>
</dbReference>
<name>A0A286SC23_STRST</name>
<dbReference type="AlphaFoldDB" id="A0A286SC23"/>
<comment type="subunit">
    <text evidence="4 8">Homododecamer.</text>
</comment>
<dbReference type="GO" id="GO:0019631">
    <property type="term" value="P:quinate catabolic process"/>
    <property type="evidence" value="ECO:0007669"/>
    <property type="project" value="TreeGrafter"/>
</dbReference>
<dbReference type="InterPro" id="IPR018509">
    <property type="entry name" value="DHquinase_II_CS"/>
</dbReference>
<comment type="similarity">
    <text evidence="3 8">Belongs to the type-II 3-dehydroquinase family.</text>
</comment>
<proteinExistence type="inferred from homology"/>
<comment type="caution">
    <text evidence="8">Lacks conserved residue(s) required for the propagation of feature annotation.</text>
</comment>
<evidence type="ECO:0000256" key="8">
    <source>
        <dbReference type="HAMAP-Rule" id="MF_00169"/>
    </source>
</evidence>
<evidence type="ECO:0000256" key="1">
    <source>
        <dbReference type="ARBA" id="ARBA00001864"/>
    </source>
</evidence>
<dbReference type="GO" id="GO:0009073">
    <property type="term" value="P:aromatic amino acid family biosynthetic process"/>
    <property type="evidence" value="ECO:0007669"/>
    <property type="project" value="UniProtKB-KW"/>
</dbReference>
<dbReference type="HAMAP" id="MF_00169">
    <property type="entry name" value="AroQ"/>
    <property type="match status" value="1"/>
</dbReference>
<feature type="site" description="Transition state stabilizer" evidence="8">
    <location>
        <position position="38"/>
    </location>
</feature>
<dbReference type="SUPFAM" id="SSF52304">
    <property type="entry name" value="Type II 3-dehydroquinate dehydratase"/>
    <property type="match status" value="1"/>
</dbReference>
<protein>
    <recommendedName>
        <fullName evidence="5 8">3-dehydroquinate dehydratase</fullName>
        <shortName evidence="8">3-dehydroquinase</shortName>
        <ecNumber evidence="5 8">4.2.1.10</ecNumber>
    </recommendedName>
    <alternativeName>
        <fullName evidence="8">Type II DHQase</fullName>
    </alternativeName>
</protein>
<sequence>MGSGPRSADRPPSQGIARFPLSVVLLLNGPNLGVLGRREPEIYGTDTLADIEAAVADEVRARGWEVLSVQHDSEGDLVGAIHRHGESTVGAIVNPGALMIAGWSLRDALASYAPPWVEVHLSNVWAREQFRHESVIAPLASGVVVGLGAFGYRLAARALLHLTAAAPRSPRGSNGKVGGQTRP</sequence>
<evidence type="ECO:0000256" key="3">
    <source>
        <dbReference type="ARBA" id="ARBA00011037"/>
    </source>
</evidence>
<evidence type="ECO:0000256" key="2">
    <source>
        <dbReference type="ARBA" id="ARBA00004902"/>
    </source>
</evidence>
<dbReference type="GO" id="GO:0008652">
    <property type="term" value="P:amino acid biosynthetic process"/>
    <property type="evidence" value="ECO:0007669"/>
    <property type="project" value="UniProtKB-KW"/>
</dbReference>
<feature type="binding site" evidence="8">
    <location>
        <position position="94"/>
    </location>
    <ligand>
        <name>substrate</name>
    </ligand>
</feature>
<comment type="function">
    <text evidence="8">Catalyzes a trans-dehydration via an enolate intermediate.</text>
</comment>
<dbReference type="NCBIfam" id="NF003807">
    <property type="entry name" value="PRK05395.1-4"/>
    <property type="match status" value="1"/>
</dbReference>
<dbReference type="PROSITE" id="PS01029">
    <property type="entry name" value="DEHYDROQUINASE_II"/>
    <property type="match status" value="1"/>
</dbReference>